<feature type="transmembrane region" description="Helical" evidence="4">
    <location>
        <begin position="394"/>
        <end position="413"/>
    </location>
</feature>
<feature type="transmembrane region" description="Helical" evidence="4">
    <location>
        <begin position="105"/>
        <end position="128"/>
    </location>
</feature>
<organism evidence="5 6">
    <name type="scientific">Phreatobacter oligotrophus</name>
    <dbReference type="NCBI Taxonomy" id="1122261"/>
    <lineage>
        <taxon>Bacteria</taxon>
        <taxon>Pseudomonadati</taxon>
        <taxon>Pseudomonadota</taxon>
        <taxon>Alphaproteobacteria</taxon>
        <taxon>Hyphomicrobiales</taxon>
        <taxon>Phreatobacteraceae</taxon>
        <taxon>Phreatobacter</taxon>
    </lineage>
</organism>
<feature type="transmembrane region" description="Helical" evidence="4">
    <location>
        <begin position="296"/>
        <end position="315"/>
    </location>
</feature>
<dbReference type="AlphaFoldDB" id="A0A2T4Z1A5"/>
<dbReference type="Gene3D" id="1.20.1250.20">
    <property type="entry name" value="MFS general substrate transporter like domains"/>
    <property type="match status" value="1"/>
</dbReference>
<keyword evidence="6" id="KW-1185">Reference proteome</keyword>
<feature type="transmembrane region" description="Helical" evidence="4">
    <location>
        <begin position="321"/>
        <end position="345"/>
    </location>
</feature>
<feature type="transmembrane region" description="Helical" evidence="4">
    <location>
        <begin position="264"/>
        <end position="284"/>
    </location>
</feature>
<dbReference type="PANTHER" id="PTHR11360:SF290">
    <property type="entry name" value="MONOCARBOXYLATE MFS PERMEASE"/>
    <property type="match status" value="1"/>
</dbReference>
<name>A0A2T4Z1A5_9HYPH</name>
<dbReference type="RefSeq" id="WP_108178382.1">
    <property type="nucleotide sequence ID" value="NZ_PZZL01000006.1"/>
</dbReference>
<feature type="transmembrane region" description="Helical" evidence="4">
    <location>
        <begin position="81"/>
        <end position="99"/>
    </location>
</feature>
<dbReference type="InterPro" id="IPR036259">
    <property type="entry name" value="MFS_trans_sf"/>
</dbReference>
<dbReference type="Proteomes" id="UP000241808">
    <property type="component" value="Unassembled WGS sequence"/>
</dbReference>
<sequence length="418" mass="42965">MSRMAAGGFFGWTVVWAAFTLAICGWGLGFYGPPIFLHVIHETRGWPLGLIAAGITAHYLAGAAAVANLPRLHARFGLKRVTRAGALALGLGIVGWSLAAAPWQLFIAAIVSGLGWATLGAAAVNALVAPWFVRGRPSALAMAYNGASVGGIIMSPLWVLSIQALGFPLATTVIAAVVITTLWVLAGHVFAHSPASLDQRPDGDAADALPAPPSARAAAPLPAEALWRDRRFRTLAGATALGLFAQTGLLAHLFSLIVPALGEVKAGIAMTCATLAAVTGRSLLAAVMPREADRRLIAAASYAVQVVGCGAFLLSHGSEPWLIWTGVALFGLGIGNVVYLPPLIAQTEFANPDVPRVVALTVALGQALYAFAPAAFGLLREALPAGTGPGDAPAVHALSAAVFIAAIVTLLVGRRPHQ</sequence>
<evidence type="ECO:0000256" key="3">
    <source>
        <dbReference type="ARBA" id="ARBA00023136"/>
    </source>
</evidence>
<evidence type="ECO:0000256" key="1">
    <source>
        <dbReference type="ARBA" id="ARBA00022692"/>
    </source>
</evidence>
<evidence type="ECO:0000313" key="5">
    <source>
        <dbReference type="EMBL" id="PTM53518.1"/>
    </source>
</evidence>
<dbReference type="SUPFAM" id="SSF103473">
    <property type="entry name" value="MFS general substrate transporter"/>
    <property type="match status" value="1"/>
</dbReference>
<evidence type="ECO:0000256" key="2">
    <source>
        <dbReference type="ARBA" id="ARBA00022989"/>
    </source>
</evidence>
<proteinExistence type="predicted"/>
<keyword evidence="3 4" id="KW-0472">Membrane</keyword>
<dbReference type="GO" id="GO:0022857">
    <property type="term" value="F:transmembrane transporter activity"/>
    <property type="evidence" value="ECO:0007669"/>
    <property type="project" value="InterPro"/>
</dbReference>
<dbReference type="InterPro" id="IPR011701">
    <property type="entry name" value="MFS"/>
</dbReference>
<evidence type="ECO:0000256" key="4">
    <source>
        <dbReference type="SAM" id="Phobius"/>
    </source>
</evidence>
<accession>A0A2T4Z1A5</accession>
<protein>
    <submittedName>
        <fullName evidence="5">Cyanate permease</fullName>
    </submittedName>
</protein>
<keyword evidence="2 4" id="KW-1133">Transmembrane helix</keyword>
<comment type="caution">
    <text evidence="5">The sequence shown here is derived from an EMBL/GenBank/DDBJ whole genome shotgun (WGS) entry which is preliminary data.</text>
</comment>
<reference evidence="5 6" key="1">
    <citation type="submission" date="2018-04" db="EMBL/GenBank/DDBJ databases">
        <title>Genomic Encyclopedia of Archaeal and Bacterial Type Strains, Phase II (KMG-II): from individual species to whole genera.</title>
        <authorList>
            <person name="Goeker M."/>
        </authorList>
    </citation>
    <scope>NUCLEOTIDE SEQUENCE [LARGE SCALE GENOMIC DNA]</scope>
    <source>
        <strain evidence="5 6">DSM 25521</strain>
    </source>
</reference>
<feature type="transmembrane region" description="Helical" evidence="4">
    <location>
        <begin position="165"/>
        <end position="191"/>
    </location>
</feature>
<dbReference type="Pfam" id="PF07690">
    <property type="entry name" value="MFS_1"/>
    <property type="match status" value="1"/>
</dbReference>
<dbReference type="EMBL" id="PZZL01000006">
    <property type="protein sequence ID" value="PTM53518.1"/>
    <property type="molecule type" value="Genomic_DNA"/>
</dbReference>
<evidence type="ECO:0000313" key="6">
    <source>
        <dbReference type="Proteomes" id="UP000241808"/>
    </source>
</evidence>
<dbReference type="OrthoDB" id="7876195at2"/>
<feature type="transmembrane region" description="Helical" evidence="4">
    <location>
        <begin position="140"/>
        <end position="159"/>
    </location>
</feature>
<feature type="transmembrane region" description="Helical" evidence="4">
    <location>
        <begin position="357"/>
        <end position="379"/>
    </location>
</feature>
<keyword evidence="1 4" id="KW-0812">Transmembrane</keyword>
<dbReference type="InterPro" id="IPR050327">
    <property type="entry name" value="Proton-linked_MCT"/>
</dbReference>
<dbReference type="PANTHER" id="PTHR11360">
    <property type="entry name" value="MONOCARBOXYLATE TRANSPORTER"/>
    <property type="match status" value="1"/>
</dbReference>
<feature type="transmembrane region" description="Helical" evidence="4">
    <location>
        <begin position="7"/>
        <end position="28"/>
    </location>
</feature>
<feature type="transmembrane region" description="Helical" evidence="4">
    <location>
        <begin position="48"/>
        <end position="69"/>
    </location>
</feature>
<gene>
    <name evidence="5" type="ORF">C8P69_106172</name>
</gene>
<feature type="transmembrane region" description="Helical" evidence="4">
    <location>
        <begin position="235"/>
        <end position="258"/>
    </location>
</feature>